<keyword evidence="12" id="KW-0843">Virulence</keyword>
<evidence type="ECO:0000256" key="6">
    <source>
        <dbReference type="ARBA" id="ARBA00022643"/>
    </source>
</evidence>
<sequence length="349" mass="38470">MRTTVEEDEVLTDIDSRRAASGDGDSALALERMRMALDASLTGIWDWDLVTGEVHLDERVRALWALPESAPGSFEIFRNALHPDDKERTREAVEAALDPAHVGDYEAEYRVIGQTDGIERWIAVRGRTVFENGHAARIIGTARDISDRKRREQHVHVLLRELVHRSKNLLAVVQAMARQTAAGSPSLEDFQRKFAARLQALAMAHDLLVSQEWRGACMRELASAQIGYCLDMDSVDTHIEGPRVMLKPEAAQNIGLALHELAVNALTHGALSQPGGRVELCWRREDGRFLVEWREFGGPPVADAPCEGFGHKVIKRLVAQALGGEATIGFPPDGFAWTLAVPAAQALAE</sequence>
<keyword evidence="9" id="KW-0547">Nucleotide-binding</keyword>
<dbReference type="InterPro" id="IPR003594">
    <property type="entry name" value="HATPase_dom"/>
</dbReference>
<evidence type="ECO:0000256" key="11">
    <source>
        <dbReference type="ARBA" id="ARBA00022840"/>
    </source>
</evidence>
<evidence type="ECO:0000256" key="7">
    <source>
        <dbReference type="ARBA" id="ARBA00022679"/>
    </source>
</evidence>
<evidence type="ECO:0000256" key="9">
    <source>
        <dbReference type="ARBA" id="ARBA00022741"/>
    </source>
</evidence>
<keyword evidence="4" id="KW-0597">Phosphoprotein</keyword>
<keyword evidence="5" id="KW-0285">Flavoprotein</keyword>
<dbReference type="GO" id="GO:0004673">
    <property type="term" value="F:protein histidine kinase activity"/>
    <property type="evidence" value="ECO:0007669"/>
    <property type="project" value="UniProtKB-EC"/>
</dbReference>
<dbReference type="Gene3D" id="3.30.565.10">
    <property type="entry name" value="Histidine kinase-like ATPase, C-terminal domain"/>
    <property type="match status" value="1"/>
</dbReference>
<gene>
    <name evidence="14" type="ORF">CQW49_09470</name>
</gene>
<dbReference type="PANTHER" id="PTHR41523">
    <property type="entry name" value="TWO-COMPONENT SYSTEM SENSOR PROTEIN"/>
    <property type="match status" value="1"/>
</dbReference>
<name>A0A2D2CZG9_METT3</name>
<evidence type="ECO:0000256" key="4">
    <source>
        <dbReference type="ARBA" id="ARBA00022553"/>
    </source>
</evidence>
<evidence type="ECO:0000313" key="14">
    <source>
        <dbReference type="EMBL" id="ATQ68094.1"/>
    </source>
</evidence>
<organism evidence="14 15">
    <name type="scientific">Methylosinus trichosporium (strain ATCC 35070 / NCIMB 11131 / UNIQEM 75 / OB3b)</name>
    <dbReference type="NCBI Taxonomy" id="595536"/>
    <lineage>
        <taxon>Bacteria</taxon>
        <taxon>Pseudomonadati</taxon>
        <taxon>Pseudomonadota</taxon>
        <taxon>Alphaproteobacteria</taxon>
        <taxon>Hyphomicrobiales</taxon>
        <taxon>Methylocystaceae</taxon>
        <taxon>Methylosinus</taxon>
    </lineage>
</organism>
<dbReference type="Proteomes" id="UP000230709">
    <property type="component" value="Chromosome"/>
</dbReference>
<dbReference type="Gene3D" id="2.10.70.100">
    <property type="match status" value="1"/>
</dbReference>
<dbReference type="Pfam" id="PF07536">
    <property type="entry name" value="HWE_HK"/>
    <property type="match status" value="1"/>
</dbReference>
<dbReference type="SMART" id="SM00911">
    <property type="entry name" value="HWE_HK"/>
    <property type="match status" value="1"/>
</dbReference>
<feature type="domain" description="PAC" evidence="13">
    <location>
        <begin position="105"/>
        <end position="157"/>
    </location>
</feature>
<keyword evidence="7" id="KW-0808">Transferase</keyword>
<dbReference type="InterPro" id="IPR000014">
    <property type="entry name" value="PAS"/>
</dbReference>
<dbReference type="PROSITE" id="PS50113">
    <property type="entry name" value="PAC"/>
    <property type="match status" value="1"/>
</dbReference>
<keyword evidence="15" id="KW-1185">Reference proteome</keyword>
<keyword evidence="10 14" id="KW-0418">Kinase</keyword>
<keyword evidence="11" id="KW-0067">ATP-binding</keyword>
<keyword evidence="6" id="KW-0288">FMN</keyword>
<dbReference type="InterPro" id="IPR013655">
    <property type="entry name" value="PAS_fold_3"/>
</dbReference>
<dbReference type="InterPro" id="IPR036890">
    <property type="entry name" value="HATPase_C_sf"/>
</dbReference>
<dbReference type="Pfam" id="PF08447">
    <property type="entry name" value="PAS_3"/>
    <property type="match status" value="1"/>
</dbReference>
<dbReference type="Pfam" id="PF13581">
    <property type="entry name" value="HATPase_c_2"/>
    <property type="match status" value="1"/>
</dbReference>
<evidence type="ECO:0000256" key="8">
    <source>
        <dbReference type="ARBA" id="ARBA00022737"/>
    </source>
</evidence>
<dbReference type="Gene3D" id="3.30.450.20">
    <property type="entry name" value="PAS domain"/>
    <property type="match status" value="1"/>
</dbReference>
<dbReference type="InterPro" id="IPR011102">
    <property type="entry name" value="Sig_transdc_His_kinase_HWE"/>
</dbReference>
<reference evidence="15" key="1">
    <citation type="submission" date="2017-10" db="EMBL/GenBank/DDBJ databases">
        <title>Completed PacBio SMRT sequence of Methylosinus trichosporium OB3b reveals presence of a third large plasmid.</title>
        <authorList>
            <person name="Charles T.C."/>
            <person name="Lynch M.D.J."/>
            <person name="Heil J.R."/>
            <person name="Cheng J."/>
        </authorList>
    </citation>
    <scope>NUCLEOTIDE SEQUENCE [LARGE SCALE GENOMIC DNA]</scope>
    <source>
        <strain evidence="15">OB3b</strain>
    </source>
</reference>
<dbReference type="PANTHER" id="PTHR41523:SF8">
    <property type="entry name" value="ETHYLENE RESPONSE SENSOR PROTEIN"/>
    <property type="match status" value="1"/>
</dbReference>
<dbReference type="InterPro" id="IPR000700">
    <property type="entry name" value="PAS-assoc_C"/>
</dbReference>
<proteinExistence type="predicted"/>
<dbReference type="SUPFAM" id="SSF55785">
    <property type="entry name" value="PYP-like sensor domain (PAS domain)"/>
    <property type="match status" value="1"/>
</dbReference>
<evidence type="ECO:0000256" key="2">
    <source>
        <dbReference type="ARBA" id="ARBA00012438"/>
    </source>
</evidence>
<dbReference type="NCBIfam" id="TIGR00229">
    <property type="entry name" value="sensory_box"/>
    <property type="match status" value="1"/>
</dbReference>
<evidence type="ECO:0000256" key="3">
    <source>
        <dbReference type="ARBA" id="ARBA00021740"/>
    </source>
</evidence>
<evidence type="ECO:0000256" key="5">
    <source>
        <dbReference type="ARBA" id="ARBA00022630"/>
    </source>
</evidence>
<evidence type="ECO:0000256" key="12">
    <source>
        <dbReference type="ARBA" id="ARBA00023026"/>
    </source>
</evidence>
<dbReference type="STRING" id="595536.GCA_000178815_03258"/>
<evidence type="ECO:0000313" key="15">
    <source>
        <dbReference type="Proteomes" id="UP000230709"/>
    </source>
</evidence>
<protein>
    <recommendedName>
        <fullName evidence="3">Blue-light-activated histidine kinase</fullName>
        <ecNumber evidence="2">2.7.13.3</ecNumber>
    </recommendedName>
</protein>
<dbReference type="EMBL" id="CP023737">
    <property type="protein sequence ID" value="ATQ68094.1"/>
    <property type="molecule type" value="Genomic_DNA"/>
</dbReference>
<accession>A0A2D2CZG9</accession>
<dbReference type="KEGG" id="mtw:CQW49_09470"/>
<keyword evidence="8" id="KW-0677">Repeat</keyword>
<dbReference type="GO" id="GO:0005524">
    <property type="term" value="F:ATP binding"/>
    <property type="evidence" value="ECO:0007669"/>
    <property type="project" value="UniProtKB-KW"/>
</dbReference>
<dbReference type="AlphaFoldDB" id="A0A2D2CZG9"/>
<comment type="catalytic activity">
    <reaction evidence="1">
        <text>ATP + protein L-histidine = ADP + protein N-phospho-L-histidine.</text>
        <dbReference type="EC" id="2.7.13.3"/>
    </reaction>
</comment>
<evidence type="ECO:0000256" key="10">
    <source>
        <dbReference type="ARBA" id="ARBA00022777"/>
    </source>
</evidence>
<dbReference type="InterPro" id="IPR035965">
    <property type="entry name" value="PAS-like_dom_sf"/>
</dbReference>
<dbReference type="EC" id="2.7.13.3" evidence="2"/>
<evidence type="ECO:0000256" key="1">
    <source>
        <dbReference type="ARBA" id="ARBA00000085"/>
    </source>
</evidence>
<evidence type="ECO:0000259" key="13">
    <source>
        <dbReference type="PROSITE" id="PS50113"/>
    </source>
</evidence>